<evidence type="ECO:0000256" key="1">
    <source>
        <dbReference type="SAM" id="MobiDB-lite"/>
    </source>
</evidence>
<dbReference type="EMBL" id="UZAH01031775">
    <property type="protein sequence ID" value="VDP17735.1"/>
    <property type="molecule type" value="Genomic_DNA"/>
</dbReference>
<evidence type="ECO:0000313" key="2">
    <source>
        <dbReference type="EMBL" id="VDP17735.1"/>
    </source>
</evidence>
<name>A0A183GCR3_HELPZ</name>
<evidence type="ECO:0000313" key="4">
    <source>
        <dbReference type="WBParaSite" id="HPBE_0001998501-mRNA-1"/>
    </source>
</evidence>
<accession>A0A3P8CH19</accession>
<gene>
    <name evidence="2" type="ORF">HPBE_LOCUS19984</name>
</gene>
<protein>
    <submittedName>
        <fullName evidence="4">MBF1 domain-containing protein</fullName>
    </submittedName>
</protein>
<dbReference type="WBParaSite" id="HPBE_0001998501-mRNA-1">
    <property type="protein sequence ID" value="HPBE_0001998501-mRNA-1"/>
    <property type="gene ID" value="HPBE_0001998501"/>
</dbReference>
<dbReference type="AlphaFoldDB" id="A0A183GCR3"/>
<reference evidence="2 3" key="1">
    <citation type="submission" date="2018-11" db="EMBL/GenBank/DDBJ databases">
        <authorList>
            <consortium name="Pathogen Informatics"/>
        </authorList>
    </citation>
    <scope>NUCLEOTIDE SEQUENCE [LARGE SCALE GENOMIC DNA]</scope>
</reference>
<accession>A0A183GCR3</accession>
<organism evidence="3 4">
    <name type="scientific">Heligmosomoides polygyrus</name>
    <name type="common">Parasitic roundworm</name>
    <dbReference type="NCBI Taxonomy" id="6339"/>
    <lineage>
        <taxon>Eukaryota</taxon>
        <taxon>Metazoa</taxon>
        <taxon>Ecdysozoa</taxon>
        <taxon>Nematoda</taxon>
        <taxon>Chromadorea</taxon>
        <taxon>Rhabditida</taxon>
        <taxon>Rhabditina</taxon>
        <taxon>Rhabditomorpha</taxon>
        <taxon>Strongyloidea</taxon>
        <taxon>Heligmosomidae</taxon>
        <taxon>Heligmosomoides</taxon>
    </lineage>
</organism>
<evidence type="ECO:0000313" key="3">
    <source>
        <dbReference type="Proteomes" id="UP000050761"/>
    </source>
</evidence>
<reference evidence="4" key="2">
    <citation type="submission" date="2019-09" db="UniProtKB">
        <authorList>
            <consortium name="WormBaseParasite"/>
        </authorList>
    </citation>
    <scope>IDENTIFICATION</scope>
</reference>
<sequence length="131" mass="14547">MKIYVSLERGGSTGALWHATGTNGDTAGARSSRSMINGTTGDTAETTRNINAALGEDFAKERTKTHATDSKGFDLEMKVLKMKTERKFYGERGRKPIRRADDVIPLASRLRVEHLHLPPEKVTEMESEWGL</sequence>
<dbReference type="Proteomes" id="UP000050761">
    <property type="component" value="Unassembled WGS sequence"/>
</dbReference>
<proteinExistence type="predicted"/>
<keyword evidence="3" id="KW-1185">Reference proteome</keyword>
<feature type="region of interest" description="Disordered" evidence="1">
    <location>
        <begin position="21"/>
        <end position="43"/>
    </location>
</feature>